<dbReference type="InterPro" id="IPR009057">
    <property type="entry name" value="Homeodomain-like_sf"/>
</dbReference>
<evidence type="ECO:0000256" key="2">
    <source>
        <dbReference type="ARBA" id="ARBA00023125"/>
    </source>
</evidence>
<evidence type="ECO:0000259" key="5">
    <source>
        <dbReference type="PROSITE" id="PS50977"/>
    </source>
</evidence>
<evidence type="ECO:0000313" key="6">
    <source>
        <dbReference type="EMBL" id="MCP2160397.1"/>
    </source>
</evidence>
<evidence type="ECO:0000256" key="3">
    <source>
        <dbReference type="ARBA" id="ARBA00023163"/>
    </source>
</evidence>
<keyword evidence="3" id="KW-0804">Transcription</keyword>
<evidence type="ECO:0000256" key="1">
    <source>
        <dbReference type="ARBA" id="ARBA00023015"/>
    </source>
</evidence>
<accession>A0ABT1GZG4</accession>
<dbReference type="InterPro" id="IPR001647">
    <property type="entry name" value="HTH_TetR"/>
</dbReference>
<dbReference type="Pfam" id="PF21597">
    <property type="entry name" value="TetR_C_43"/>
    <property type="match status" value="1"/>
</dbReference>
<proteinExistence type="predicted"/>
<evidence type="ECO:0000313" key="7">
    <source>
        <dbReference type="Proteomes" id="UP001205740"/>
    </source>
</evidence>
<dbReference type="InterPro" id="IPR049445">
    <property type="entry name" value="TetR_SbtR-like_C"/>
</dbReference>
<dbReference type="InterPro" id="IPR036271">
    <property type="entry name" value="Tet_transcr_reg_TetR-rel_C_sf"/>
</dbReference>
<keyword evidence="7" id="KW-1185">Reference proteome</keyword>
<feature type="DNA-binding region" description="H-T-H motif" evidence="4">
    <location>
        <begin position="31"/>
        <end position="50"/>
    </location>
</feature>
<dbReference type="RefSeq" id="WP_253654000.1">
    <property type="nucleotide sequence ID" value="NZ_BAAAOE010000003.1"/>
</dbReference>
<dbReference type="Gene3D" id="1.10.357.10">
    <property type="entry name" value="Tetracycline Repressor, domain 2"/>
    <property type="match status" value="1"/>
</dbReference>
<comment type="caution">
    <text evidence="6">The sequence shown here is derived from an EMBL/GenBank/DDBJ whole genome shotgun (WGS) entry which is preliminary data.</text>
</comment>
<dbReference type="PANTHER" id="PTHR30055">
    <property type="entry name" value="HTH-TYPE TRANSCRIPTIONAL REGULATOR RUTR"/>
    <property type="match status" value="1"/>
</dbReference>
<dbReference type="Proteomes" id="UP001205740">
    <property type="component" value="Unassembled WGS sequence"/>
</dbReference>
<reference evidence="6 7" key="1">
    <citation type="submission" date="2022-06" db="EMBL/GenBank/DDBJ databases">
        <title>Genomic Encyclopedia of Archaeal and Bacterial Type Strains, Phase II (KMG-II): from individual species to whole genera.</title>
        <authorList>
            <person name="Goeker M."/>
        </authorList>
    </citation>
    <scope>NUCLEOTIDE SEQUENCE [LARGE SCALE GENOMIC DNA]</scope>
    <source>
        <strain evidence="6 7">DSM 45037</strain>
    </source>
</reference>
<sequence>MSPARSDARANRESLVTAAADLFAEAGAAVPLDAIARRAGVSIATLYRHFPSREALVVEVYRSEIERLGETDEVLAHSATAAEAMGVWTRRFLAYADTKQVLGEVIHALPDDERPSARATVTGAIDRLLDAGRRDGSLRAGVDADDVLLLFSGVWTLPDDDRRRARVDRLAAFVLDGLRVDG</sequence>
<dbReference type="SUPFAM" id="SSF48498">
    <property type="entry name" value="Tetracyclin repressor-like, C-terminal domain"/>
    <property type="match status" value="1"/>
</dbReference>
<keyword evidence="2 4" id="KW-0238">DNA-binding</keyword>
<dbReference type="EMBL" id="JAMTCG010000003">
    <property type="protein sequence ID" value="MCP2160397.1"/>
    <property type="molecule type" value="Genomic_DNA"/>
</dbReference>
<gene>
    <name evidence="6" type="ORF">LX12_001584</name>
</gene>
<dbReference type="PRINTS" id="PR00455">
    <property type="entry name" value="HTHTETR"/>
</dbReference>
<organism evidence="6 7">
    <name type="scientific">Williamsia serinedens</name>
    <dbReference type="NCBI Taxonomy" id="391736"/>
    <lineage>
        <taxon>Bacteria</taxon>
        <taxon>Bacillati</taxon>
        <taxon>Actinomycetota</taxon>
        <taxon>Actinomycetes</taxon>
        <taxon>Mycobacteriales</taxon>
        <taxon>Nocardiaceae</taxon>
        <taxon>Williamsia</taxon>
    </lineage>
</organism>
<dbReference type="Pfam" id="PF00440">
    <property type="entry name" value="TetR_N"/>
    <property type="match status" value="1"/>
</dbReference>
<dbReference type="PANTHER" id="PTHR30055:SF234">
    <property type="entry name" value="HTH-TYPE TRANSCRIPTIONAL REGULATOR BETI"/>
    <property type="match status" value="1"/>
</dbReference>
<dbReference type="SUPFAM" id="SSF46689">
    <property type="entry name" value="Homeodomain-like"/>
    <property type="match status" value="1"/>
</dbReference>
<feature type="domain" description="HTH tetR-type" evidence="5">
    <location>
        <begin position="9"/>
        <end position="68"/>
    </location>
</feature>
<dbReference type="PROSITE" id="PS50977">
    <property type="entry name" value="HTH_TETR_2"/>
    <property type="match status" value="1"/>
</dbReference>
<evidence type="ECO:0000256" key="4">
    <source>
        <dbReference type="PROSITE-ProRule" id="PRU00335"/>
    </source>
</evidence>
<dbReference type="InterPro" id="IPR050109">
    <property type="entry name" value="HTH-type_TetR-like_transc_reg"/>
</dbReference>
<protein>
    <submittedName>
        <fullName evidence="6">Transcriptional regulator, TetR family</fullName>
    </submittedName>
</protein>
<keyword evidence="1" id="KW-0805">Transcription regulation</keyword>
<name>A0ABT1GZG4_9NOCA</name>